<evidence type="ECO:0000313" key="2">
    <source>
        <dbReference type="EMBL" id="AWG43367.1"/>
    </source>
</evidence>
<accession>A0A2S1LYH6</accession>
<dbReference type="InterPro" id="IPR024988">
    <property type="entry name" value="DUF3890"/>
</dbReference>
<organism evidence="2 4">
    <name type="scientific">Candidatus Borreliella tachyglossi</name>
    <dbReference type="NCBI Taxonomy" id="1964448"/>
    <lineage>
        <taxon>Bacteria</taxon>
        <taxon>Pseudomonadati</taxon>
        <taxon>Spirochaetota</taxon>
        <taxon>Spirochaetia</taxon>
        <taxon>Spirochaetales</taxon>
        <taxon>Borreliaceae</taxon>
        <taxon>Borreliella</taxon>
    </lineage>
</organism>
<name>A0A2S1LYH6_9SPIR</name>
<proteinExistence type="predicted"/>
<evidence type="ECO:0000259" key="1">
    <source>
        <dbReference type="Pfam" id="PF13029"/>
    </source>
</evidence>
<feature type="domain" description="DUF3890" evidence="1">
    <location>
        <begin position="5"/>
        <end position="67"/>
    </location>
</feature>
<sequence length="139" mass="16162">MDNEDNLAEIKTIYTKILALLSIKQEEVTFENFLLHSELLEATLINRGVDISLLSYANIFLLTYYFIGCELKKRGILTEFEFDRIKKQKFNELEIDYHPPPSPTAVNEEHKKNFCDLFDKLVDQSKKQTKTPSCIGVVR</sequence>
<dbReference type="AlphaFoldDB" id="A0A2S1LYH6"/>
<reference evidence="2 4" key="1">
    <citation type="submission" date="2018-01" db="EMBL/GenBank/DDBJ databases">
        <title>Genome sequence of Borrelia tachyglossi.</title>
        <authorList>
            <person name="Gofton A.W."/>
        </authorList>
    </citation>
    <scope>NUCLEOTIDE SEQUENCE [LARGE SCALE GENOMIC DNA]</scope>
    <source>
        <strain evidence="2 4">Bc-F10-1268</strain>
        <plasmid evidence="3 4">pl20</plasmid>
        <plasmid evidence="2 4">pl29</plasmid>
    </source>
</reference>
<keyword evidence="4" id="KW-1185">Reference proteome</keyword>
<evidence type="ECO:0000313" key="3">
    <source>
        <dbReference type="EMBL" id="AWG43418.1"/>
    </source>
</evidence>
<gene>
    <name evidence="2" type="ORF">CR532_05005</name>
    <name evidence="3" type="ORF">CR532_05225</name>
</gene>
<dbReference type="OrthoDB" id="352444at2"/>
<geneLocation type="plasmid" evidence="3 4">
    <name>pl20</name>
</geneLocation>
<dbReference type="Proteomes" id="UP000244655">
    <property type="component" value="Plasmid pl29"/>
</dbReference>
<keyword evidence="2" id="KW-0614">Plasmid</keyword>
<geneLocation type="plasmid" evidence="2 4">
    <name>pl29</name>
</geneLocation>
<dbReference type="Proteomes" id="UP000244655">
    <property type="component" value="Plasmid pl20"/>
</dbReference>
<protein>
    <recommendedName>
        <fullName evidence="1">DUF3890 domain-containing protein</fullName>
    </recommendedName>
</protein>
<dbReference type="Pfam" id="PF13029">
    <property type="entry name" value="DUF3890"/>
    <property type="match status" value="1"/>
</dbReference>
<evidence type="ECO:0000313" key="4">
    <source>
        <dbReference type="Proteomes" id="UP000244655"/>
    </source>
</evidence>
<dbReference type="EMBL" id="CP025789">
    <property type="protein sequence ID" value="AWG43418.1"/>
    <property type="molecule type" value="Genomic_DNA"/>
</dbReference>
<dbReference type="EMBL" id="CP025787">
    <property type="protein sequence ID" value="AWG43367.1"/>
    <property type="molecule type" value="Genomic_DNA"/>
</dbReference>